<dbReference type="EMBL" id="HBIN01004142">
    <property type="protein sequence ID" value="CAE0432568.1"/>
    <property type="molecule type" value="Transcribed_RNA"/>
</dbReference>
<dbReference type="PANTHER" id="PTHR14944">
    <property type="entry name" value="RPA-RELATED PROTEIN RADX"/>
    <property type="match status" value="1"/>
</dbReference>
<evidence type="ECO:0000313" key="2">
    <source>
        <dbReference type="EMBL" id="CAE0432569.1"/>
    </source>
</evidence>
<dbReference type="InterPro" id="IPR012340">
    <property type="entry name" value="NA-bd_OB-fold"/>
</dbReference>
<name>A0A6S8A5V9_9STRA</name>
<dbReference type="EMBL" id="HBIN01004145">
    <property type="protein sequence ID" value="CAE0432572.1"/>
    <property type="molecule type" value="Transcribed_RNA"/>
</dbReference>
<organism evidence="2">
    <name type="scientific">Aplanochytrium stocchinoi</name>
    <dbReference type="NCBI Taxonomy" id="215587"/>
    <lineage>
        <taxon>Eukaryota</taxon>
        <taxon>Sar</taxon>
        <taxon>Stramenopiles</taxon>
        <taxon>Bigyra</taxon>
        <taxon>Labyrinthulomycetes</taxon>
        <taxon>Thraustochytrida</taxon>
        <taxon>Thraustochytriidae</taxon>
        <taxon>Aplanochytrium</taxon>
    </lineage>
</organism>
<dbReference type="Gene3D" id="2.40.50.140">
    <property type="entry name" value="Nucleic acid-binding proteins"/>
    <property type="match status" value="1"/>
</dbReference>
<dbReference type="InterPro" id="IPR040893">
    <property type="entry name" value="RADX"/>
</dbReference>
<sequence length="799" mass="92053">MSGSNSKENEYLCSFPEILGQVEKVKSFFEHFETENKTGIENESVKNTKVKLQVLGIFRFSARVNDLDSVVKFNNNENQEHGVVDVYDLVLSDGAKKIKCLLSPVNNNNTKIKKGIVRVLDIIEISGLRLVKLANCSRKDPMKNVPILLVDEIHWVKDCPKVVCNIEDNCSWEWDKTFLLDGESCPNFRPLLFRRFAYYGISNDDCLDCTASMLMPGSSGLAQASQILCHRAIVLEKDVEITTKKIEKTGYVRRDPFWDQYSEPACEFEGLSKNHDSLKQAMDKAEKDTNKRLRKDISSLLIGKVIKKGPSTNFAKSALGSKTSLPFKFEFEIQDNTRKVKITCWNSLCRKYYNNIHVGSYVAILNWRYRPKRVRTNKDGTHVEFDAEVSMNASSTAGNHSSLWEIEEDKLHHFDNWKARFVSVKEMEDLTFVDTAGLLKIGDEKKGKESQNTNYAVLGIVIYVGRRQRIKGGDGNFYEHRWVALMDYCSESCGRKILIQVFANSQFVEYAQIKLGEAFFGTHLKACVEKTHEDQVSICLRSTGYSRIYCSYAHVEKVASQYLKRARFEAVLTVFRKQAKEGKVEVIVDEEEGHKSEELNILKDKPLQSTILRSSIMKVMRLRFSKMELVEDIDKLNSLRDQLELGQCLTVRVRAFFVKIEISLEDDDDAFLADVFLEFPRANKKDDEKSLEVSISRDPIFYECPSPNKLYSFKDVVDLLKAVFGVQDYETNDEKMKKRRKIDRFKMQETKEKHLLVDLEKSLDQFKRAEHEYMITMFRQSASAVESRIRAVFKNFITN</sequence>
<protein>
    <submittedName>
        <fullName evidence="2">Uncharacterized protein</fullName>
    </submittedName>
</protein>
<dbReference type="EMBL" id="HBIN01004144">
    <property type="protein sequence ID" value="CAE0432570.1"/>
    <property type="molecule type" value="Transcribed_RNA"/>
</dbReference>
<evidence type="ECO:0000313" key="1">
    <source>
        <dbReference type="EMBL" id="CAE0432568.1"/>
    </source>
</evidence>
<evidence type="ECO:0000313" key="3">
    <source>
        <dbReference type="EMBL" id="CAE0432570.1"/>
    </source>
</evidence>
<proteinExistence type="predicted"/>
<dbReference type="AlphaFoldDB" id="A0A6S8A5V9"/>
<accession>A0A6S8A5V9</accession>
<dbReference type="EMBL" id="HBIN01004143">
    <property type="protein sequence ID" value="CAE0432569.1"/>
    <property type="molecule type" value="Transcribed_RNA"/>
</dbReference>
<dbReference type="GO" id="GO:0003697">
    <property type="term" value="F:single-stranded DNA binding"/>
    <property type="evidence" value="ECO:0007669"/>
    <property type="project" value="InterPro"/>
</dbReference>
<reference evidence="2" key="1">
    <citation type="submission" date="2021-01" db="EMBL/GenBank/DDBJ databases">
        <authorList>
            <person name="Corre E."/>
            <person name="Pelletier E."/>
            <person name="Niang G."/>
            <person name="Scheremetjew M."/>
            <person name="Finn R."/>
            <person name="Kale V."/>
            <person name="Holt S."/>
            <person name="Cochrane G."/>
            <person name="Meng A."/>
            <person name="Brown T."/>
            <person name="Cohen L."/>
        </authorList>
    </citation>
    <scope>NUCLEOTIDE SEQUENCE</scope>
    <source>
        <strain evidence="2">GSBS06</strain>
    </source>
</reference>
<evidence type="ECO:0000313" key="4">
    <source>
        <dbReference type="EMBL" id="CAE0432572.1"/>
    </source>
</evidence>
<dbReference type="SUPFAM" id="SSF50249">
    <property type="entry name" value="Nucleic acid-binding proteins"/>
    <property type="match status" value="1"/>
</dbReference>
<dbReference type="Pfam" id="PF17659">
    <property type="entry name" value="RADX"/>
    <property type="match status" value="1"/>
</dbReference>
<dbReference type="PANTHER" id="PTHR14944:SF2">
    <property type="entry name" value="RPA-RELATED PROTEIN RADX"/>
    <property type="match status" value="1"/>
</dbReference>
<gene>
    <name evidence="1" type="ORF">ASTO00021_LOCUS2892</name>
    <name evidence="2" type="ORF">ASTO00021_LOCUS2893</name>
    <name evidence="3" type="ORF">ASTO00021_LOCUS2894</name>
    <name evidence="4" type="ORF">ASTO00021_LOCUS2895</name>
</gene>